<reference evidence="3" key="1">
    <citation type="submission" date="2014-12" db="EMBL/GenBank/DDBJ databases">
        <title>Insight into the proteome of Arion vulgaris.</title>
        <authorList>
            <person name="Aradska J."/>
            <person name="Bulat T."/>
            <person name="Smidak R."/>
            <person name="Sarate P."/>
            <person name="Gangsoo J."/>
            <person name="Sialana F."/>
            <person name="Bilban M."/>
            <person name="Lubec G."/>
        </authorList>
    </citation>
    <scope>NUCLEOTIDE SEQUENCE</scope>
    <source>
        <tissue evidence="3">Skin</tissue>
    </source>
</reference>
<evidence type="ECO:0000256" key="2">
    <source>
        <dbReference type="SAM" id="Phobius"/>
    </source>
</evidence>
<name>A0A0B7A3U2_9EUPU</name>
<dbReference type="EMBL" id="HACG01027780">
    <property type="protein sequence ID" value="CEK74645.1"/>
    <property type="molecule type" value="Transcribed_RNA"/>
</dbReference>
<accession>A0A0B7A3U2</accession>
<feature type="non-terminal residue" evidence="3">
    <location>
        <position position="1"/>
    </location>
</feature>
<sequence>VCHTVVFNHEDNMNFLFYVGIIIPTIITITLFLIFIYCWFLQKVRKEVLTKKYDPHGKMRRLGMCMDPPPPPSYCRMEDSLLPENGEDNVAYDVSRSPSTEQDGRGRPMYHTYHDSGISAGLSPSQDSEPRSGLAYRTCPDSGISGFGSQIPQCSYHANRVCCQAEEPFQRQFGGERIQSNSHQQQSYHQHQL</sequence>
<keyword evidence="2" id="KW-1133">Transmembrane helix</keyword>
<feature type="region of interest" description="Disordered" evidence="1">
    <location>
        <begin position="90"/>
        <end position="136"/>
    </location>
</feature>
<evidence type="ECO:0000313" key="3">
    <source>
        <dbReference type="EMBL" id="CEK74645.1"/>
    </source>
</evidence>
<protein>
    <submittedName>
        <fullName evidence="3">Uncharacterized protein</fullName>
    </submittedName>
</protein>
<dbReference type="AlphaFoldDB" id="A0A0B7A3U2"/>
<organism evidence="3">
    <name type="scientific">Arion vulgaris</name>
    <dbReference type="NCBI Taxonomy" id="1028688"/>
    <lineage>
        <taxon>Eukaryota</taxon>
        <taxon>Metazoa</taxon>
        <taxon>Spiralia</taxon>
        <taxon>Lophotrochozoa</taxon>
        <taxon>Mollusca</taxon>
        <taxon>Gastropoda</taxon>
        <taxon>Heterobranchia</taxon>
        <taxon>Euthyneura</taxon>
        <taxon>Panpulmonata</taxon>
        <taxon>Eupulmonata</taxon>
        <taxon>Stylommatophora</taxon>
        <taxon>Helicina</taxon>
        <taxon>Arionoidea</taxon>
        <taxon>Arionidae</taxon>
        <taxon>Arion</taxon>
    </lineage>
</organism>
<feature type="transmembrane region" description="Helical" evidence="2">
    <location>
        <begin position="15"/>
        <end position="41"/>
    </location>
</feature>
<proteinExistence type="predicted"/>
<feature type="non-terminal residue" evidence="3">
    <location>
        <position position="193"/>
    </location>
</feature>
<keyword evidence="2" id="KW-0812">Transmembrane</keyword>
<gene>
    <name evidence="3" type="primary">ORF91979</name>
</gene>
<evidence type="ECO:0000256" key="1">
    <source>
        <dbReference type="SAM" id="MobiDB-lite"/>
    </source>
</evidence>
<keyword evidence="2" id="KW-0472">Membrane</keyword>